<dbReference type="InterPro" id="IPR036259">
    <property type="entry name" value="MFS_trans_sf"/>
</dbReference>
<dbReference type="Gene3D" id="1.20.1250.20">
    <property type="entry name" value="MFS general substrate transporter like domains"/>
    <property type="match status" value="2"/>
</dbReference>
<evidence type="ECO:0000256" key="10">
    <source>
        <dbReference type="ARBA" id="ARBA00039918"/>
    </source>
</evidence>
<dbReference type="Proteomes" id="UP000316628">
    <property type="component" value="Unassembled WGS sequence"/>
</dbReference>
<keyword evidence="4" id="KW-1003">Cell membrane</keyword>
<dbReference type="SUPFAM" id="SSF103473">
    <property type="entry name" value="MFS general substrate transporter"/>
    <property type="match status" value="1"/>
</dbReference>
<keyword evidence="8 11" id="KW-0472">Membrane</keyword>
<dbReference type="CDD" id="cd17369">
    <property type="entry name" value="MFS_ShiA_like"/>
    <property type="match status" value="1"/>
</dbReference>
<feature type="transmembrane region" description="Helical" evidence="11">
    <location>
        <begin position="336"/>
        <end position="355"/>
    </location>
</feature>
<evidence type="ECO:0000256" key="8">
    <source>
        <dbReference type="ARBA" id="ARBA00023136"/>
    </source>
</evidence>
<feature type="transmembrane region" description="Helical" evidence="11">
    <location>
        <begin position="281"/>
        <end position="300"/>
    </location>
</feature>
<dbReference type="GO" id="GO:0015293">
    <property type="term" value="F:symporter activity"/>
    <property type="evidence" value="ECO:0007669"/>
    <property type="project" value="UniProtKB-KW"/>
</dbReference>
<feature type="transmembrane region" description="Helical" evidence="11">
    <location>
        <begin position="12"/>
        <end position="36"/>
    </location>
</feature>
<comment type="function">
    <text evidence="9">May be a proton symporter involved in the uptake of osmolytes such as proline and glycine betaine.</text>
</comment>
<dbReference type="EMBL" id="VFPP01000001">
    <property type="protein sequence ID" value="TQM80056.1"/>
    <property type="molecule type" value="Genomic_DNA"/>
</dbReference>
<sequence>MTNAAPPPKKSFTKVVIASLIGTTIEWYDFFLYGSAAALVFNKLFFPTADPLNGTLLAFTTYAIGFLARPLGGLVFGHFGDKLGRKKLLVLSLVLMGGATFAMGLLPTYAAIGVAAPLLLTLLRLIQGFALGGEWGGAVLIVSEHGSAERRGFWASWPQAGVPMGNLLATAVLAVLAAVQSDEAFLSWGWRVPFLLSGVLVLIGLWIRLSVAESPVFLEAQARIEAGKVKEKPPIVAVVRDHWREVLIAMGARMAENVSYYVITAFILVYITSELGMPRSAGLNAVLIASFVHLVTIPMWGALSDRIGRRTTYLIGTVGIGVWMFAFFALLDTKSFVPMTLAVTVGLFLHGAMYGPQAAFFSELFGTKVRYSGASIGYQLASIAAGAVAPLIATALLASYDSSFPIVLYVLGMCVLTVVAVVVAKETKGSSLNRADADQDAVRA</sequence>
<organism evidence="13 14">
    <name type="scientific">Saccharothrix saharensis</name>
    <dbReference type="NCBI Taxonomy" id="571190"/>
    <lineage>
        <taxon>Bacteria</taxon>
        <taxon>Bacillati</taxon>
        <taxon>Actinomycetota</taxon>
        <taxon>Actinomycetes</taxon>
        <taxon>Pseudonocardiales</taxon>
        <taxon>Pseudonocardiaceae</taxon>
        <taxon>Saccharothrix</taxon>
    </lineage>
</organism>
<feature type="transmembrane region" description="Helical" evidence="11">
    <location>
        <begin position="376"/>
        <end position="400"/>
    </location>
</feature>
<evidence type="ECO:0000256" key="1">
    <source>
        <dbReference type="ARBA" id="ARBA00004651"/>
    </source>
</evidence>
<name>A0A543JBA5_9PSEU</name>
<feature type="transmembrane region" description="Helical" evidence="11">
    <location>
        <begin position="56"/>
        <end position="76"/>
    </location>
</feature>
<keyword evidence="3" id="KW-0813">Transport</keyword>
<accession>A0A543JBA5</accession>
<dbReference type="PROSITE" id="PS00217">
    <property type="entry name" value="SUGAR_TRANSPORT_2"/>
    <property type="match status" value="1"/>
</dbReference>
<dbReference type="PANTHER" id="PTHR43045">
    <property type="entry name" value="SHIKIMATE TRANSPORTER"/>
    <property type="match status" value="1"/>
</dbReference>
<feature type="transmembrane region" description="Helical" evidence="11">
    <location>
        <begin position="154"/>
        <end position="176"/>
    </location>
</feature>
<keyword evidence="6" id="KW-0769">Symport</keyword>
<feature type="transmembrane region" description="Helical" evidence="11">
    <location>
        <begin position="406"/>
        <end position="424"/>
    </location>
</feature>
<dbReference type="AlphaFoldDB" id="A0A543JBA5"/>
<comment type="similarity">
    <text evidence="2">Belongs to the major facilitator superfamily. Metabolite:H+ Symporter (MHS) family (TC 2.A.1.6) family.</text>
</comment>
<keyword evidence="7 11" id="KW-1133">Transmembrane helix</keyword>
<dbReference type="RefSeq" id="WP_141977797.1">
    <property type="nucleotide sequence ID" value="NZ_VFPP01000001.1"/>
</dbReference>
<feature type="transmembrane region" description="Helical" evidence="11">
    <location>
        <begin position="312"/>
        <end position="330"/>
    </location>
</feature>
<evidence type="ECO:0000256" key="6">
    <source>
        <dbReference type="ARBA" id="ARBA00022847"/>
    </source>
</evidence>
<feature type="transmembrane region" description="Helical" evidence="11">
    <location>
        <begin position="258"/>
        <end position="275"/>
    </location>
</feature>
<feature type="transmembrane region" description="Helical" evidence="11">
    <location>
        <begin position="88"/>
        <end position="112"/>
    </location>
</feature>
<dbReference type="InterPro" id="IPR005829">
    <property type="entry name" value="Sugar_transporter_CS"/>
</dbReference>
<dbReference type="InterPro" id="IPR005828">
    <property type="entry name" value="MFS_sugar_transport-like"/>
</dbReference>
<reference evidence="13 14" key="1">
    <citation type="submission" date="2019-06" db="EMBL/GenBank/DDBJ databases">
        <title>Sequencing the genomes of 1000 actinobacteria strains.</title>
        <authorList>
            <person name="Klenk H.-P."/>
        </authorList>
    </citation>
    <scope>NUCLEOTIDE SEQUENCE [LARGE SCALE GENOMIC DNA]</scope>
    <source>
        <strain evidence="13 14">DSM 45456</strain>
    </source>
</reference>
<keyword evidence="5 11" id="KW-0812">Transmembrane</keyword>
<feature type="transmembrane region" description="Helical" evidence="11">
    <location>
        <begin position="118"/>
        <end position="142"/>
    </location>
</feature>
<evidence type="ECO:0000313" key="13">
    <source>
        <dbReference type="EMBL" id="TQM80056.1"/>
    </source>
</evidence>
<comment type="subcellular location">
    <subcellularLocation>
        <location evidence="1">Cell membrane</location>
        <topology evidence="1">Multi-pass membrane protein</topology>
    </subcellularLocation>
</comment>
<evidence type="ECO:0000256" key="9">
    <source>
        <dbReference type="ARBA" id="ARBA00037295"/>
    </source>
</evidence>
<feature type="domain" description="Major facilitator superfamily (MFS) profile" evidence="12">
    <location>
        <begin position="15"/>
        <end position="428"/>
    </location>
</feature>
<evidence type="ECO:0000256" key="4">
    <source>
        <dbReference type="ARBA" id="ARBA00022475"/>
    </source>
</evidence>
<dbReference type="OrthoDB" id="8953821at2"/>
<evidence type="ECO:0000256" key="3">
    <source>
        <dbReference type="ARBA" id="ARBA00022448"/>
    </source>
</evidence>
<evidence type="ECO:0000259" key="12">
    <source>
        <dbReference type="PROSITE" id="PS50850"/>
    </source>
</evidence>
<dbReference type="InterPro" id="IPR020846">
    <property type="entry name" value="MFS_dom"/>
</dbReference>
<keyword evidence="14" id="KW-1185">Reference proteome</keyword>
<dbReference type="PROSITE" id="PS50850">
    <property type="entry name" value="MFS"/>
    <property type="match status" value="1"/>
</dbReference>
<gene>
    <name evidence="13" type="ORF">FHX81_2379</name>
</gene>
<evidence type="ECO:0000256" key="11">
    <source>
        <dbReference type="SAM" id="Phobius"/>
    </source>
</evidence>
<feature type="transmembrane region" description="Helical" evidence="11">
    <location>
        <begin position="188"/>
        <end position="207"/>
    </location>
</feature>
<dbReference type="Pfam" id="PF00083">
    <property type="entry name" value="Sugar_tr"/>
    <property type="match status" value="1"/>
</dbReference>
<proteinExistence type="inferred from homology"/>
<evidence type="ECO:0000256" key="5">
    <source>
        <dbReference type="ARBA" id="ARBA00022692"/>
    </source>
</evidence>
<dbReference type="FunFam" id="1.20.1250.20:FF:000001">
    <property type="entry name" value="Dicarboxylate MFS transporter"/>
    <property type="match status" value="1"/>
</dbReference>
<protein>
    <recommendedName>
        <fullName evidence="10">Putative proline/betaine transporter</fullName>
    </recommendedName>
</protein>
<evidence type="ECO:0000313" key="14">
    <source>
        <dbReference type="Proteomes" id="UP000316628"/>
    </source>
</evidence>
<dbReference type="PANTHER" id="PTHR43045:SF1">
    <property type="entry name" value="SHIKIMATE TRANSPORTER"/>
    <property type="match status" value="1"/>
</dbReference>
<evidence type="ECO:0000256" key="2">
    <source>
        <dbReference type="ARBA" id="ARBA00008240"/>
    </source>
</evidence>
<comment type="caution">
    <text evidence="13">The sequence shown here is derived from an EMBL/GenBank/DDBJ whole genome shotgun (WGS) entry which is preliminary data.</text>
</comment>
<dbReference type="GO" id="GO:0005886">
    <property type="term" value="C:plasma membrane"/>
    <property type="evidence" value="ECO:0007669"/>
    <property type="project" value="UniProtKB-SubCell"/>
</dbReference>
<evidence type="ECO:0000256" key="7">
    <source>
        <dbReference type="ARBA" id="ARBA00022989"/>
    </source>
</evidence>